<dbReference type="PANTHER" id="PTHR10683">
    <property type="entry name" value="TRANSALDOLASE"/>
    <property type="match status" value="1"/>
</dbReference>
<protein>
    <recommendedName>
        <fullName evidence="2">Transaldolase</fullName>
        <ecNumber evidence="2">2.2.1.2</ecNumber>
    </recommendedName>
</protein>
<dbReference type="Proteomes" id="UP001302745">
    <property type="component" value="Unassembled WGS sequence"/>
</dbReference>
<organism evidence="3 4">
    <name type="scientific">Chaetomidium leptoderma</name>
    <dbReference type="NCBI Taxonomy" id="669021"/>
    <lineage>
        <taxon>Eukaryota</taxon>
        <taxon>Fungi</taxon>
        <taxon>Dikarya</taxon>
        <taxon>Ascomycota</taxon>
        <taxon>Pezizomycotina</taxon>
        <taxon>Sordariomycetes</taxon>
        <taxon>Sordariomycetidae</taxon>
        <taxon>Sordariales</taxon>
        <taxon>Chaetomiaceae</taxon>
        <taxon>Chaetomidium</taxon>
    </lineage>
</organism>
<comment type="caution">
    <text evidence="3">The sequence shown here is derived from an EMBL/GenBank/DDBJ whole genome shotgun (WGS) entry which is preliminary data.</text>
</comment>
<dbReference type="Gene3D" id="3.20.20.70">
    <property type="entry name" value="Aldolase class I"/>
    <property type="match status" value="1"/>
</dbReference>
<dbReference type="PROSITE" id="PS00958">
    <property type="entry name" value="TRANSALDOLASE_2"/>
    <property type="match status" value="1"/>
</dbReference>
<comment type="catalytic activity">
    <reaction evidence="2">
        <text>D-sedoheptulose 7-phosphate + D-glyceraldehyde 3-phosphate = D-erythrose 4-phosphate + beta-D-fructose 6-phosphate</text>
        <dbReference type="Rhea" id="RHEA:17053"/>
        <dbReference type="ChEBI" id="CHEBI:16897"/>
        <dbReference type="ChEBI" id="CHEBI:57483"/>
        <dbReference type="ChEBI" id="CHEBI:57634"/>
        <dbReference type="ChEBI" id="CHEBI:59776"/>
        <dbReference type="EC" id="2.2.1.2"/>
    </reaction>
</comment>
<dbReference type="GO" id="GO:0005975">
    <property type="term" value="P:carbohydrate metabolic process"/>
    <property type="evidence" value="ECO:0007669"/>
    <property type="project" value="InterPro"/>
</dbReference>
<keyword evidence="4" id="KW-1185">Reference proteome</keyword>
<evidence type="ECO:0000313" key="3">
    <source>
        <dbReference type="EMBL" id="KAK4149933.1"/>
    </source>
</evidence>
<sequence>MASLLDQLRTLSAVDCDTLDVEVAAKLGPFNDCTSNQAIAFAELSRLDSDGKPLHRKLIAESLLIAHWQVGVGKQTDATLEELAVELMMVGLSLRIVPHTTGYLHVQTNPKLAYSIQKTIKNAERIIYHFKQLAPIDTKRICIKIPSTWEGLQACRELEKKGINTLATTLFSLEQTALAAAVGCRYIAPYVNELRVHFDPSYTDTNPSLALCGAAQHYLDARPVVPKTQVLAASLTSVEQVMQLAGIHHITVSPPLLAELAATPAAGWAGAAVIGREAVVSNASTPINSDLGSADSELESKLGAESGSRLEGAVLEDEGLWRMAFTRAGGGGSEVKLVQAINIFADMQDRLEDMARAAERVVRAGEA</sequence>
<comment type="pathway">
    <text evidence="2">Carbohydrate degradation; pentose phosphate pathway; D-glyceraldehyde 3-phosphate and beta-D-fructose 6-phosphate from D-ribose 5-phosphate and D-xylulose 5-phosphate (non-oxidative stage): step 2/3.</text>
</comment>
<gene>
    <name evidence="3" type="ORF">C8A00DRAFT_37464</name>
</gene>
<dbReference type="GO" id="GO:0004801">
    <property type="term" value="F:transaldolase activity"/>
    <property type="evidence" value="ECO:0007669"/>
    <property type="project" value="UniProtKB-EC"/>
</dbReference>
<keyword evidence="2" id="KW-0808">Transferase</keyword>
<evidence type="ECO:0000256" key="1">
    <source>
        <dbReference type="ARBA" id="ARBA00023270"/>
    </source>
</evidence>
<keyword evidence="1" id="KW-0704">Schiff base</keyword>
<dbReference type="InterPro" id="IPR013785">
    <property type="entry name" value="Aldolase_TIM"/>
</dbReference>
<dbReference type="EMBL" id="MU857111">
    <property type="protein sequence ID" value="KAK4149933.1"/>
    <property type="molecule type" value="Genomic_DNA"/>
</dbReference>
<dbReference type="SUPFAM" id="SSF51569">
    <property type="entry name" value="Aldolase"/>
    <property type="match status" value="1"/>
</dbReference>
<comment type="function">
    <text evidence="2">Catalyzes the rate-limiting step of the non-oxidative phase in the pentose phosphate pathway. Catalyzes the reversible conversion of sedheptulose-7-phosphate and D-glyceraldehyde 3-phosphate into erythrose-4-phosphate and beta-D-fructose 6-phosphate.</text>
</comment>
<evidence type="ECO:0000256" key="2">
    <source>
        <dbReference type="RuleBase" id="RU000501"/>
    </source>
</evidence>
<dbReference type="PANTHER" id="PTHR10683:SF34">
    <property type="entry name" value="TRANSALDOLASE"/>
    <property type="match status" value="1"/>
</dbReference>
<accession>A0AAN6ZTQ9</accession>
<dbReference type="AlphaFoldDB" id="A0AAN6ZTQ9"/>
<dbReference type="EC" id="2.2.1.2" evidence="2"/>
<name>A0AAN6ZTQ9_9PEZI</name>
<keyword evidence="2" id="KW-0570">Pentose shunt</keyword>
<reference evidence="3" key="2">
    <citation type="submission" date="2023-05" db="EMBL/GenBank/DDBJ databases">
        <authorList>
            <consortium name="Lawrence Berkeley National Laboratory"/>
            <person name="Steindorff A."/>
            <person name="Hensen N."/>
            <person name="Bonometti L."/>
            <person name="Westerberg I."/>
            <person name="Brannstrom I.O."/>
            <person name="Guillou S."/>
            <person name="Cros-Aarteil S."/>
            <person name="Calhoun S."/>
            <person name="Haridas S."/>
            <person name="Kuo A."/>
            <person name="Mondo S."/>
            <person name="Pangilinan J."/>
            <person name="Riley R."/>
            <person name="Labutti K."/>
            <person name="Andreopoulos B."/>
            <person name="Lipzen A."/>
            <person name="Chen C."/>
            <person name="Yanf M."/>
            <person name="Daum C."/>
            <person name="Ng V."/>
            <person name="Clum A."/>
            <person name="Ohm R."/>
            <person name="Martin F."/>
            <person name="Silar P."/>
            <person name="Natvig D."/>
            <person name="Lalanne C."/>
            <person name="Gautier V."/>
            <person name="Ament-Velasquez S.L."/>
            <person name="Kruys A."/>
            <person name="Hutchinson M.I."/>
            <person name="Powell A.J."/>
            <person name="Barry K."/>
            <person name="Miller A.N."/>
            <person name="Grigoriev I.V."/>
            <person name="Debuchy R."/>
            <person name="Gladieux P."/>
            <person name="Thoren M.H."/>
            <person name="Johannesson H."/>
        </authorList>
    </citation>
    <scope>NUCLEOTIDE SEQUENCE</scope>
    <source>
        <strain evidence="3">CBS 538.74</strain>
    </source>
</reference>
<evidence type="ECO:0000313" key="4">
    <source>
        <dbReference type="Proteomes" id="UP001302745"/>
    </source>
</evidence>
<dbReference type="GO" id="GO:0009052">
    <property type="term" value="P:pentose-phosphate shunt, non-oxidative branch"/>
    <property type="evidence" value="ECO:0007669"/>
    <property type="project" value="TreeGrafter"/>
</dbReference>
<dbReference type="InterPro" id="IPR001585">
    <property type="entry name" value="TAL/FSA"/>
</dbReference>
<dbReference type="Pfam" id="PF00923">
    <property type="entry name" value="TAL_FSA"/>
    <property type="match status" value="1"/>
</dbReference>
<reference evidence="3" key="1">
    <citation type="journal article" date="2023" name="Mol. Phylogenet. Evol.">
        <title>Genome-scale phylogeny and comparative genomics of the fungal order Sordariales.</title>
        <authorList>
            <person name="Hensen N."/>
            <person name="Bonometti L."/>
            <person name="Westerberg I."/>
            <person name="Brannstrom I.O."/>
            <person name="Guillou S."/>
            <person name="Cros-Aarteil S."/>
            <person name="Calhoun S."/>
            <person name="Haridas S."/>
            <person name="Kuo A."/>
            <person name="Mondo S."/>
            <person name="Pangilinan J."/>
            <person name="Riley R."/>
            <person name="LaButti K."/>
            <person name="Andreopoulos B."/>
            <person name="Lipzen A."/>
            <person name="Chen C."/>
            <person name="Yan M."/>
            <person name="Daum C."/>
            <person name="Ng V."/>
            <person name="Clum A."/>
            <person name="Steindorff A."/>
            <person name="Ohm R.A."/>
            <person name="Martin F."/>
            <person name="Silar P."/>
            <person name="Natvig D.O."/>
            <person name="Lalanne C."/>
            <person name="Gautier V."/>
            <person name="Ament-Velasquez S.L."/>
            <person name="Kruys A."/>
            <person name="Hutchinson M.I."/>
            <person name="Powell A.J."/>
            <person name="Barry K."/>
            <person name="Miller A.N."/>
            <person name="Grigoriev I.V."/>
            <person name="Debuchy R."/>
            <person name="Gladieux P."/>
            <person name="Hiltunen Thoren M."/>
            <person name="Johannesson H."/>
        </authorList>
    </citation>
    <scope>NUCLEOTIDE SEQUENCE</scope>
    <source>
        <strain evidence="3">CBS 538.74</strain>
    </source>
</reference>
<proteinExistence type="predicted"/>
<dbReference type="InterPro" id="IPR018225">
    <property type="entry name" value="Transaldolase_AS"/>
</dbReference>